<reference evidence="4 5" key="1">
    <citation type="submission" date="2020-08" db="EMBL/GenBank/DDBJ databases">
        <title>Plant Genome Project.</title>
        <authorList>
            <person name="Zhang R.-G."/>
        </authorList>
    </citation>
    <scope>NUCLEOTIDE SEQUENCE [LARGE SCALE GENOMIC DNA]</scope>
    <source>
        <strain evidence="4">WSP0</strain>
        <tissue evidence="4">Leaf</tissue>
    </source>
</reference>
<name>A0AAV6HSK7_9ERIC</name>
<evidence type="ECO:0000256" key="3">
    <source>
        <dbReference type="SAM" id="SignalP"/>
    </source>
</evidence>
<proteinExistence type="inferred from homology"/>
<protein>
    <recommendedName>
        <fullName evidence="6">GDSL esterase/lipase</fullName>
    </recommendedName>
</protein>
<dbReference type="GO" id="GO:0016788">
    <property type="term" value="F:hydrolase activity, acting on ester bonds"/>
    <property type="evidence" value="ECO:0007669"/>
    <property type="project" value="InterPro"/>
</dbReference>
<evidence type="ECO:0000256" key="1">
    <source>
        <dbReference type="ARBA" id="ARBA00008668"/>
    </source>
</evidence>
<dbReference type="PANTHER" id="PTHR45642">
    <property type="entry name" value="GDSL ESTERASE/LIPASE EXL3"/>
    <property type="match status" value="1"/>
</dbReference>
<evidence type="ECO:0000256" key="2">
    <source>
        <dbReference type="ARBA" id="ARBA00022729"/>
    </source>
</evidence>
<sequence length="368" mass="39864">MSSKIKSVVSIVTLLFILPNLISQNQAQQVSNHSIAAFYVFGDSYVDPGNNDYILTIAKSNNPPYGIDFLNQIATGRFSNGKLIADFFASFLGFENYSYVPYLAPNFTIQSQRAVGFASAGSGFDNRTAAFLNVISMSKQLEYFKEYKARLASTIGQEGADNLTTNAVFFVNCAVNDFIITFYGAGRALLPAGTTIGQYEDFVLQLLQEFIQGLVGLGARRIAVSGVPLFGCWPIVITLYSSDPTNALVTRACNDTLNAVGNNYNMKVQAALRTLQNSSANIVLKVAYFDTYTPMLNIQRNPAVFGIDVTNKGCCGTGLLEFGPFCNSLSALCANRSEYEFFDSAHPTQTTASIIVDANVAAINSITS</sequence>
<dbReference type="Pfam" id="PF00657">
    <property type="entry name" value="Lipase_GDSL"/>
    <property type="match status" value="1"/>
</dbReference>
<keyword evidence="5" id="KW-1185">Reference proteome</keyword>
<comment type="similarity">
    <text evidence="1">Belongs to the 'GDSL' lipolytic enzyme family.</text>
</comment>
<dbReference type="PANTHER" id="PTHR45642:SF139">
    <property type="entry name" value="SGNH HYDROLASE-TYPE ESTERASE DOMAIN-CONTAINING PROTEIN"/>
    <property type="match status" value="1"/>
</dbReference>
<gene>
    <name evidence="4" type="ORF">RHGRI_037655</name>
</gene>
<dbReference type="CDD" id="cd01837">
    <property type="entry name" value="SGNH_plant_lipase_like"/>
    <property type="match status" value="1"/>
</dbReference>
<dbReference type="Gene3D" id="3.40.50.1110">
    <property type="entry name" value="SGNH hydrolase"/>
    <property type="match status" value="1"/>
</dbReference>
<evidence type="ECO:0000313" key="5">
    <source>
        <dbReference type="Proteomes" id="UP000823749"/>
    </source>
</evidence>
<evidence type="ECO:0000313" key="4">
    <source>
        <dbReference type="EMBL" id="KAG5516983.1"/>
    </source>
</evidence>
<feature type="signal peptide" evidence="3">
    <location>
        <begin position="1"/>
        <end position="27"/>
    </location>
</feature>
<organism evidence="4 5">
    <name type="scientific">Rhododendron griersonianum</name>
    <dbReference type="NCBI Taxonomy" id="479676"/>
    <lineage>
        <taxon>Eukaryota</taxon>
        <taxon>Viridiplantae</taxon>
        <taxon>Streptophyta</taxon>
        <taxon>Embryophyta</taxon>
        <taxon>Tracheophyta</taxon>
        <taxon>Spermatophyta</taxon>
        <taxon>Magnoliopsida</taxon>
        <taxon>eudicotyledons</taxon>
        <taxon>Gunneridae</taxon>
        <taxon>Pentapetalae</taxon>
        <taxon>asterids</taxon>
        <taxon>Ericales</taxon>
        <taxon>Ericaceae</taxon>
        <taxon>Ericoideae</taxon>
        <taxon>Rhodoreae</taxon>
        <taxon>Rhododendron</taxon>
    </lineage>
</organism>
<dbReference type="EMBL" id="JACTNZ010000013">
    <property type="protein sequence ID" value="KAG5516983.1"/>
    <property type="molecule type" value="Genomic_DNA"/>
</dbReference>
<dbReference type="InterPro" id="IPR050592">
    <property type="entry name" value="GDSL_lipolytic_enzyme"/>
</dbReference>
<accession>A0AAV6HSK7</accession>
<keyword evidence="2 3" id="KW-0732">Signal</keyword>
<dbReference type="InterPro" id="IPR036514">
    <property type="entry name" value="SGNH_hydro_sf"/>
</dbReference>
<comment type="caution">
    <text evidence="4">The sequence shown here is derived from an EMBL/GenBank/DDBJ whole genome shotgun (WGS) entry which is preliminary data.</text>
</comment>
<dbReference type="InterPro" id="IPR001087">
    <property type="entry name" value="GDSL"/>
</dbReference>
<dbReference type="Proteomes" id="UP000823749">
    <property type="component" value="Chromosome 13"/>
</dbReference>
<feature type="chain" id="PRO_5043439761" description="GDSL esterase/lipase" evidence="3">
    <location>
        <begin position="28"/>
        <end position="368"/>
    </location>
</feature>
<evidence type="ECO:0008006" key="6">
    <source>
        <dbReference type="Google" id="ProtNLM"/>
    </source>
</evidence>
<dbReference type="AlphaFoldDB" id="A0AAV6HSK7"/>
<dbReference type="InterPro" id="IPR035669">
    <property type="entry name" value="SGNH_plant_lipase-like"/>
</dbReference>